<dbReference type="RefSeq" id="WP_074228859.1">
    <property type="nucleotide sequence ID" value="NZ_FSRQ01000001.1"/>
</dbReference>
<evidence type="ECO:0000256" key="1">
    <source>
        <dbReference type="ARBA" id="ARBA00022649"/>
    </source>
</evidence>
<keyword evidence="1" id="KW-1277">Toxin-antitoxin system</keyword>
<dbReference type="Gene3D" id="3.30.2310.20">
    <property type="entry name" value="RelE-like"/>
    <property type="match status" value="1"/>
</dbReference>
<gene>
    <name evidence="2" type="ORF">SAMN05421769_0738</name>
</gene>
<keyword evidence="3" id="KW-1185">Reference proteome</keyword>
<accession>A0A1N6EVH5</accession>
<dbReference type="EMBL" id="FSRQ01000001">
    <property type="protein sequence ID" value="SIN87018.1"/>
    <property type="molecule type" value="Genomic_DNA"/>
</dbReference>
<dbReference type="Pfam" id="PF05016">
    <property type="entry name" value="ParE_toxin"/>
    <property type="match status" value="1"/>
</dbReference>
<dbReference type="InterPro" id="IPR007712">
    <property type="entry name" value="RelE/ParE_toxin"/>
</dbReference>
<organism evidence="2 3">
    <name type="scientific">Chryseobacterium scophthalmum</name>
    <dbReference type="NCBI Taxonomy" id="59733"/>
    <lineage>
        <taxon>Bacteria</taxon>
        <taxon>Pseudomonadati</taxon>
        <taxon>Bacteroidota</taxon>
        <taxon>Flavobacteriia</taxon>
        <taxon>Flavobacteriales</taxon>
        <taxon>Weeksellaceae</taxon>
        <taxon>Chryseobacterium group</taxon>
        <taxon>Chryseobacterium</taxon>
    </lineage>
</organism>
<dbReference type="InterPro" id="IPR035093">
    <property type="entry name" value="RelE/ParE_toxin_dom_sf"/>
</dbReference>
<sequence length="94" mass="11404">MAQQKIIWTKKANIERKEILEYWIDKNKSATFSKKLNLFFVESLKQICIYPNLGRKTSDEKTRVIIVRNYLIFYEFNEKEIIIQSVWDGRRNTK</sequence>
<proteinExistence type="predicted"/>
<reference evidence="3" key="1">
    <citation type="submission" date="2016-12" db="EMBL/GenBank/DDBJ databases">
        <authorList>
            <person name="Varghese N."/>
            <person name="Submissions S."/>
        </authorList>
    </citation>
    <scope>NUCLEOTIDE SEQUENCE [LARGE SCALE GENOMIC DNA]</scope>
    <source>
        <strain evidence="3">DSM 16779</strain>
    </source>
</reference>
<name>A0A1N6EVH5_9FLAO</name>
<dbReference type="STRING" id="59733.SAMN05421769_0738"/>
<evidence type="ECO:0000313" key="2">
    <source>
        <dbReference type="EMBL" id="SIN87018.1"/>
    </source>
</evidence>
<dbReference type="Proteomes" id="UP000184782">
    <property type="component" value="Unassembled WGS sequence"/>
</dbReference>
<protein>
    <submittedName>
        <fullName evidence="2">Toxin YoeB</fullName>
    </submittedName>
</protein>
<evidence type="ECO:0000313" key="3">
    <source>
        <dbReference type="Proteomes" id="UP000184782"/>
    </source>
</evidence>
<dbReference type="AlphaFoldDB" id="A0A1N6EVH5"/>
<dbReference type="OrthoDB" id="1098070at2"/>